<gene>
    <name evidence="1" type="ORF">ECPE_LOCUS6035</name>
</gene>
<evidence type="ECO:0000313" key="1">
    <source>
        <dbReference type="EMBL" id="VDP77222.1"/>
    </source>
</evidence>
<proteinExistence type="predicted"/>
<reference evidence="1 2" key="2">
    <citation type="submission" date="2018-11" db="EMBL/GenBank/DDBJ databases">
        <authorList>
            <consortium name="Pathogen Informatics"/>
        </authorList>
    </citation>
    <scope>NUCLEOTIDE SEQUENCE [LARGE SCALE GENOMIC DNA]</scope>
    <source>
        <strain evidence="1 2">Egypt</strain>
    </source>
</reference>
<dbReference type="AlphaFoldDB" id="A0A183AGF0"/>
<name>A0A183AGF0_9TREM</name>
<dbReference type="EMBL" id="UZAN01042957">
    <property type="protein sequence ID" value="VDP77222.1"/>
    <property type="molecule type" value="Genomic_DNA"/>
</dbReference>
<protein>
    <submittedName>
        <fullName evidence="3">Gamma carbonic anhydrase family protein</fullName>
    </submittedName>
</protein>
<keyword evidence="2" id="KW-1185">Reference proteome</keyword>
<reference evidence="3" key="1">
    <citation type="submission" date="2016-06" db="UniProtKB">
        <authorList>
            <consortium name="WormBaseParasite"/>
        </authorList>
    </citation>
    <scope>IDENTIFICATION</scope>
</reference>
<evidence type="ECO:0000313" key="2">
    <source>
        <dbReference type="Proteomes" id="UP000272942"/>
    </source>
</evidence>
<dbReference type="WBParaSite" id="ECPE_0000604801-mRNA-1">
    <property type="protein sequence ID" value="ECPE_0000604801-mRNA-1"/>
    <property type="gene ID" value="ECPE_0000604801"/>
</dbReference>
<organism evidence="3">
    <name type="scientific">Echinostoma caproni</name>
    <dbReference type="NCBI Taxonomy" id="27848"/>
    <lineage>
        <taxon>Eukaryota</taxon>
        <taxon>Metazoa</taxon>
        <taxon>Spiralia</taxon>
        <taxon>Lophotrochozoa</taxon>
        <taxon>Platyhelminthes</taxon>
        <taxon>Trematoda</taxon>
        <taxon>Digenea</taxon>
        <taxon>Plagiorchiida</taxon>
        <taxon>Echinostomata</taxon>
        <taxon>Echinostomatoidea</taxon>
        <taxon>Echinostomatidae</taxon>
        <taxon>Echinostoma</taxon>
    </lineage>
</organism>
<sequence>MHHYISPAPETTRVGLCLDPKVGKIAEADGGGIDAMVVGTGIQIRFGHAVVRAGAVLVDGASVEEDSAVQLTDLLQLDTFVSESPGSAVQMFG</sequence>
<accession>A0A183AGF0</accession>
<evidence type="ECO:0000313" key="3">
    <source>
        <dbReference type="WBParaSite" id="ECPE_0000604801-mRNA-1"/>
    </source>
</evidence>
<dbReference type="Proteomes" id="UP000272942">
    <property type="component" value="Unassembled WGS sequence"/>
</dbReference>